<organism evidence="1 2">
    <name type="scientific">Pyrenophora teres f. teres</name>
    <dbReference type="NCBI Taxonomy" id="97479"/>
    <lineage>
        <taxon>Eukaryota</taxon>
        <taxon>Fungi</taxon>
        <taxon>Dikarya</taxon>
        <taxon>Ascomycota</taxon>
        <taxon>Pezizomycotina</taxon>
        <taxon>Dothideomycetes</taxon>
        <taxon>Pleosporomycetidae</taxon>
        <taxon>Pleosporales</taxon>
        <taxon>Pleosporineae</taxon>
        <taxon>Pleosporaceae</taxon>
        <taxon>Pyrenophora</taxon>
    </lineage>
</organism>
<sequence length="360" mass="41045">MAWHSRTLALLTSVNRSVLKALISRNPSNVELREDERHHGDAAWLERKDQRDCPVVYVRNFVNRRTKVLPTPRQQQKALERVRKYCEPEQRYIAVAHAIDNSRRERTQQHHLQRGRRYYLADRGMPLPNRVAIAQRFCDRLEAKLAELPMEAQDQPAEKSLLYVGVAANFAARARQHENHNGKSCWLMRLFCDALAIGDGGNDFVFDDIPVAWVAHQDEYCAGELLITLITDADSGGGGGGGFCVSTAGLNPIQTEGMDVPWWIDMRADAAQFIIDHTDYLENVDYYLALGKHARETGPALHVLALEKQRVQLGEIEEMKRQLASNKADYLREAEADINHQRAILARLEPDLDEDELRDF</sequence>
<evidence type="ECO:0000313" key="1">
    <source>
        <dbReference type="EMBL" id="CAE7176997.1"/>
    </source>
</evidence>
<evidence type="ECO:0000313" key="2">
    <source>
        <dbReference type="Proteomes" id="UP000472372"/>
    </source>
</evidence>
<accession>A0A6S6W373</accession>
<protein>
    <submittedName>
        <fullName evidence="1">Uncharacterized protein</fullName>
    </submittedName>
</protein>
<dbReference type="EMBL" id="HG992981">
    <property type="protein sequence ID" value="CAE7176997.1"/>
    <property type="molecule type" value="Genomic_DNA"/>
</dbReference>
<dbReference type="Proteomes" id="UP000472372">
    <property type="component" value="Chromosome 5"/>
</dbReference>
<dbReference type="AlphaFoldDB" id="A0A6S6W373"/>
<gene>
    <name evidence="1" type="ORF">PTTW11_06092</name>
</gene>
<proteinExistence type="predicted"/>
<name>A0A6S6W373_9PLEO</name>
<reference evidence="1" key="1">
    <citation type="submission" date="2021-02" db="EMBL/GenBank/DDBJ databases">
        <authorList>
            <person name="Syme A R."/>
            <person name="Syme A R."/>
            <person name="Moolhuijzen P."/>
        </authorList>
    </citation>
    <scope>NUCLEOTIDE SEQUENCE</scope>
    <source>
        <strain evidence="1">W1-1</strain>
    </source>
</reference>